<dbReference type="PROSITE" id="PS00211">
    <property type="entry name" value="ABC_TRANSPORTER_1"/>
    <property type="match status" value="1"/>
</dbReference>
<proteinExistence type="inferred from homology"/>
<dbReference type="InterPro" id="IPR017871">
    <property type="entry name" value="ABC_transporter-like_CS"/>
</dbReference>
<dbReference type="EMBL" id="JAVDPY010000002">
    <property type="protein sequence ID" value="MDR6333125.1"/>
    <property type="molecule type" value="Genomic_DNA"/>
</dbReference>
<sequence length="234" mass="24680">MLVIQHLKVSYGLTQVLRDVSFDVPEGRIVALLGGNGSGKTTMLNTLTGLVRPVSGSIRFGATECAGLTAYDFVRTGIVQVPQGREVWPSLSVDDNLELGAATRSDRAQIRADLEEIYTLFPKLTAKKRRPAGALSGGEQQMVAIGRALMAKPKCLLMDEPSAGLAPSVVGDMVDTILALNARGLTILLVEQNIGVAAAVAEFAHILQNGEIAFSGPAAGLVDNPAVLRSYLGR</sequence>
<dbReference type="CDD" id="cd03224">
    <property type="entry name" value="ABC_TM1139_LivF_branched"/>
    <property type="match status" value="1"/>
</dbReference>
<keyword evidence="4 7" id="KW-0067">ATP-binding</keyword>
<comment type="caution">
    <text evidence="7">The sequence shown here is derived from an EMBL/GenBank/DDBJ whole genome shotgun (WGS) entry which is preliminary data.</text>
</comment>
<keyword evidence="3" id="KW-0547">Nucleotide-binding</keyword>
<evidence type="ECO:0000256" key="1">
    <source>
        <dbReference type="ARBA" id="ARBA00005417"/>
    </source>
</evidence>
<dbReference type="Proteomes" id="UP001144397">
    <property type="component" value="Unassembled WGS sequence"/>
</dbReference>
<dbReference type="GO" id="GO:0015807">
    <property type="term" value="P:L-amino acid transport"/>
    <property type="evidence" value="ECO:0007669"/>
    <property type="project" value="TreeGrafter"/>
</dbReference>
<evidence type="ECO:0000313" key="7">
    <source>
        <dbReference type="EMBL" id="GLI21401.1"/>
    </source>
</evidence>
<dbReference type="EMBL" id="BSDO01000001">
    <property type="protein sequence ID" value="GLI21401.1"/>
    <property type="molecule type" value="Genomic_DNA"/>
</dbReference>
<evidence type="ECO:0000256" key="4">
    <source>
        <dbReference type="ARBA" id="ARBA00022840"/>
    </source>
</evidence>
<evidence type="ECO:0000256" key="3">
    <source>
        <dbReference type="ARBA" id="ARBA00022741"/>
    </source>
</evidence>
<protein>
    <submittedName>
        <fullName evidence="7">ABC transporter ATP-binding protein</fullName>
    </submittedName>
    <submittedName>
        <fullName evidence="8">Branched-chain amino acid transport system ATP-binding protein</fullName>
    </submittedName>
</protein>
<evidence type="ECO:0000313" key="8">
    <source>
        <dbReference type="EMBL" id="MDR6333125.1"/>
    </source>
</evidence>
<evidence type="ECO:0000256" key="5">
    <source>
        <dbReference type="ARBA" id="ARBA00022970"/>
    </source>
</evidence>
<keyword evidence="5" id="KW-0029">Amino-acid transport</keyword>
<dbReference type="PANTHER" id="PTHR43820:SF4">
    <property type="entry name" value="HIGH-AFFINITY BRANCHED-CHAIN AMINO ACID TRANSPORT ATP-BINDING PROTEIN LIVF"/>
    <property type="match status" value="1"/>
</dbReference>
<evidence type="ECO:0000259" key="6">
    <source>
        <dbReference type="PROSITE" id="PS50893"/>
    </source>
</evidence>
<evidence type="ECO:0000313" key="9">
    <source>
        <dbReference type="Proteomes" id="UP001144397"/>
    </source>
</evidence>
<dbReference type="InterPro" id="IPR027417">
    <property type="entry name" value="P-loop_NTPase"/>
</dbReference>
<dbReference type="RefSeq" id="WP_169121755.1">
    <property type="nucleotide sequence ID" value="NZ_BSDO01000001.1"/>
</dbReference>
<dbReference type="GeneID" id="95761868"/>
<dbReference type="Proteomes" id="UP001245370">
    <property type="component" value="Unassembled WGS sequence"/>
</dbReference>
<feature type="domain" description="ABC transporter" evidence="6">
    <location>
        <begin position="2"/>
        <end position="234"/>
    </location>
</feature>
<dbReference type="Pfam" id="PF00005">
    <property type="entry name" value="ABC_tran"/>
    <property type="match status" value="1"/>
</dbReference>
<organism evidence="7 9">
    <name type="scientific">Xanthobacter flavus</name>
    <dbReference type="NCBI Taxonomy" id="281"/>
    <lineage>
        <taxon>Bacteria</taxon>
        <taxon>Pseudomonadati</taxon>
        <taxon>Pseudomonadota</taxon>
        <taxon>Alphaproteobacteria</taxon>
        <taxon>Hyphomicrobiales</taxon>
        <taxon>Xanthobacteraceae</taxon>
        <taxon>Xanthobacter</taxon>
    </lineage>
</organism>
<dbReference type="InterPro" id="IPR003439">
    <property type="entry name" value="ABC_transporter-like_ATP-bd"/>
</dbReference>
<dbReference type="PROSITE" id="PS50893">
    <property type="entry name" value="ABC_TRANSPORTER_2"/>
    <property type="match status" value="1"/>
</dbReference>
<evidence type="ECO:0000313" key="10">
    <source>
        <dbReference type="Proteomes" id="UP001245370"/>
    </source>
</evidence>
<gene>
    <name evidence="8" type="ORF">GGQ86_001589</name>
    <name evidence="7" type="ORF">XFLAVUS301_10750</name>
</gene>
<reference evidence="7" key="1">
    <citation type="submission" date="2022-12" db="EMBL/GenBank/DDBJ databases">
        <title>Reference genome sequencing for broad-spectrum identification of bacterial and archaeal isolates by mass spectrometry.</title>
        <authorList>
            <person name="Sekiguchi Y."/>
            <person name="Tourlousse D.M."/>
        </authorList>
    </citation>
    <scope>NUCLEOTIDE SEQUENCE</scope>
    <source>
        <strain evidence="7">301</strain>
    </source>
</reference>
<dbReference type="GO" id="GO:0005524">
    <property type="term" value="F:ATP binding"/>
    <property type="evidence" value="ECO:0007669"/>
    <property type="project" value="UniProtKB-KW"/>
</dbReference>
<evidence type="ECO:0000256" key="2">
    <source>
        <dbReference type="ARBA" id="ARBA00022448"/>
    </source>
</evidence>
<dbReference type="PANTHER" id="PTHR43820">
    <property type="entry name" value="HIGH-AFFINITY BRANCHED-CHAIN AMINO ACID TRANSPORT ATP-BINDING PROTEIN LIVF"/>
    <property type="match status" value="1"/>
</dbReference>
<dbReference type="SUPFAM" id="SSF52540">
    <property type="entry name" value="P-loop containing nucleoside triphosphate hydrolases"/>
    <property type="match status" value="1"/>
</dbReference>
<dbReference type="AlphaFoldDB" id="A0A9W6CG05"/>
<dbReference type="InterPro" id="IPR052156">
    <property type="entry name" value="BCAA_Transport_ATP-bd_LivF"/>
</dbReference>
<comment type="similarity">
    <text evidence="1">Belongs to the ABC transporter superfamily.</text>
</comment>
<name>A0A9W6CG05_XANFL</name>
<keyword evidence="2" id="KW-0813">Transport</keyword>
<dbReference type="GO" id="GO:0015658">
    <property type="term" value="F:branched-chain amino acid transmembrane transporter activity"/>
    <property type="evidence" value="ECO:0007669"/>
    <property type="project" value="TreeGrafter"/>
</dbReference>
<dbReference type="GO" id="GO:0016887">
    <property type="term" value="F:ATP hydrolysis activity"/>
    <property type="evidence" value="ECO:0007669"/>
    <property type="project" value="InterPro"/>
</dbReference>
<dbReference type="Gene3D" id="3.40.50.300">
    <property type="entry name" value="P-loop containing nucleotide triphosphate hydrolases"/>
    <property type="match status" value="1"/>
</dbReference>
<accession>A0A9W6CG05</accession>
<dbReference type="SMART" id="SM00382">
    <property type="entry name" value="AAA"/>
    <property type="match status" value="1"/>
</dbReference>
<dbReference type="InterPro" id="IPR003593">
    <property type="entry name" value="AAA+_ATPase"/>
</dbReference>
<reference evidence="8 10" key="2">
    <citation type="submission" date="2023-07" db="EMBL/GenBank/DDBJ databases">
        <title>Genomic Encyclopedia of Type Strains, Phase IV (KMG-IV): sequencing the most valuable type-strain genomes for metagenomic binning, comparative biology and taxonomic classification.</title>
        <authorList>
            <person name="Goeker M."/>
        </authorList>
    </citation>
    <scope>NUCLEOTIDE SEQUENCE [LARGE SCALE GENOMIC DNA]</scope>
    <source>
        <strain evidence="8 10">DSM 338</strain>
    </source>
</reference>
<keyword evidence="10" id="KW-1185">Reference proteome</keyword>